<sequence>MTTHGDPEPDPDSSEPRHERTLDRALVHKAAVSEVFVTDVRPTGERTVRTAVQLPLVHAYYNDHVQSPATHDALLLLEAGRQAAIAGTHAHMRFDHDTTMIVDRFTFALDDLKALVIGPGPGSVLIDTEYIGEPNRAGRYRKGRVAQRYLVGGEPVGEHVMDVLFLRHRENDALRRAQRGTPAPLTSDYEDARPGDDPRRVAPERVGRVHPLNVVLAGELVDDAGASAEFTPSFRNRSLFDHVYDHLPAMTLVEGARQLALLSLDAPRTTHTVGIAAHFARFAELDDTVRLSAPRPGPPDEEGRVTLPVTFHQNGAEIASVTMTMGSLL</sequence>
<dbReference type="EMBL" id="JAVREM010000002">
    <property type="protein sequence ID" value="MDT0317337.1"/>
    <property type="molecule type" value="Genomic_DNA"/>
</dbReference>
<comment type="caution">
    <text evidence="3">The sequence shown here is derived from an EMBL/GenBank/DDBJ whole genome shotgun (WGS) entry which is preliminary data.</text>
</comment>
<name>A0ABU2LJ84_9ACTN</name>
<evidence type="ECO:0000256" key="1">
    <source>
        <dbReference type="SAM" id="MobiDB-lite"/>
    </source>
</evidence>
<gene>
    <name evidence="3" type="ORF">RNC47_03165</name>
</gene>
<dbReference type="Proteomes" id="UP001183420">
    <property type="component" value="Unassembled WGS sequence"/>
</dbReference>
<evidence type="ECO:0000313" key="4">
    <source>
        <dbReference type="Proteomes" id="UP001183420"/>
    </source>
</evidence>
<dbReference type="Pfam" id="PF03756">
    <property type="entry name" value="AfsA"/>
    <property type="match status" value="2"/>
</dbReference>
<feature type="domain" description="A-factor biosynthesis hotdog" evidence="2">
    <location>
        <begin position="206"/>
        <end position="325"/>
    </location>
</feature>
<protein>
    <submittedName>
        <fullName evidence="3">AfsA-related hotdog domain-containing protein</fullName>
    </submittedName>
</protein>
<feature type="compositionally biased region" description="Basic and acidic residues" evidence="1">
    <location>
        <begin position="190"/>
        <end position="202"/>
    </location>
</feature>
<reference evidence="4" key="1">
    <citation type="submission" date="2023-07" db="EMBL/GenBank/DDBJ databases">
        <title>30 novel species of actinomycetes from the DSMZ collection.</title>
        <authorList>
            <person name="Nouioui I."/>
        </authorList>
    </citation>
    <scope>NUCLEOTIDE SEQUENCE [LARGE SCALE GENOMIC DNA]</scope>
    <source>
        <strain evidence="4">DSM 44918</strain>
    </source>
</reference>
<dbReference type="RefSeq" id="WP_311595277.1">
    <property type="nucleotide sequence ID" value="NZ_JAVREM010000002.1"/>
</dbReference>
<organism evidence="3 4">
    <name type="scientific">Streptomyces millisiae</name>
    <dbReference type="NCBI Taxonomy" id="3075542"/>
    <lineage>
        <taxon>Bacteria</taxon>
        <taxon>Bacillati</taxon>
        <taxon>Actinomycetota</taxon>
        <taxon>Actinomycetes</taxon>
        <taxon>Kitasatosporales</taxon>
        <taxon>Streptomycetaceae</taxon>
        <taxon>Streptomyces</taxon>
    </lineage>
</organism>
<evidence type="ECO:0000259" key="2">
    <source>
        <dbReference type="Pfam" id="PF03756"/>
    </source>
</evidence>
<feature type="region of interest" description="Disordered" evidence="1">
    <location>
        <begin position="176"/>
        <end position="202"/>
    </location>
</feature>
<accession>A0ABU2LJ84</accession>
<proteinExistence type="predicted"/>
<feature type="domain" description="A-factor biosynthesis hotdog" evidence="2">
    <location>
        <begin position="26"/>
        <end position="161"/>
    </location>
</feature>
<keyword evidence="4" id="KW-1185">Reference proteome</keyword>
<evidence type="ECO:0000313" key="3">
    <source>
        <dbReference type="EMBL" id="MDT0317337.1"/>
    </source>
</evidence>
<dbReference type="InterPro" id="IPR005509">
    <property type="entry name" value="AfsA_hotdog_dom"/>
</dbReference>